<organism evidence="1 2">
    <name type="scientific">Tatumella ptyseos</name>
    <dbReference type="NCBI Taxonomy" id="82987"/>
    <lineage>
        <taxon>Bacteria</taxon>
        <taxon>Pseudomonadati</taxon>
        <taxon>Pseudomonadota</taxon>
        <taxon>Gammaproteobacteria</taxon>
        <taxon>Enterobacterales</taxon>
        <taxon>Erwiniaceae</taxon>
        <taxon>Tatumella</taxon>
    </lineage>
</organism>
<dbReference type="KEGG" id="tpty:NCTC11468_02597"/>
<dbReference type="EMBL" id="LS483499">
    <property type="protein sequence ID" value="SQK75746.1"/>
    <property type="molecule type" value="Genomic_DNA"/>
</dbReference>
<proteinExistence type="predicted"/>
<name>A0A2X5NRB2_9GAMM</name>
<evidence type="ECO:0000313" key="2">
    <source>
        <dbReference type="Proteomes" id="UP000248758"/>
    </source>
</evidence>
<accession>A0A2X5NRB2</accession>
<protein>
    <submittedName>
        <fullName evidence="1">Uncharacterized small protein</fullName>
    </submittedName>
</protein>
<gene>
    <name evidence="1" type="ORF">NCTC11468_02597</name>
</gene>
<dbReference type="Pfam" id="PF09926">
    <property type="entry name" value="DUF2158"/>
    <property type="match status" value="1"/>
</dbReference>
<evidence type="ECO:0000313" key="1">
    <source>
        <dbReference type="EMBL" id="SQK75746.1"/>
    </source>
</evidence>
<dbReference type="InterPro" id="IPR019226">
    <property type="entry name" value="DUF2158"/>
</dbReference>
<reference evidence="1 2" key="1">
    <citation type="submission" date="2018-06" db="EMBL/GenBank/DDBJ databases">
        <authorList>
            <consortium name="Pathogen Informatics"/>
            <person name="Doyle S."/>
        </authorList>
    </citation>
    <scope>NUCLEOTIDE SEQUENCE [LARGE SCALE GENOMIC DNA]</scope>
    <source>
        <strain evidence="1 2">NCTC11468</strain>
    </source>
</reference>
<sequence length="69" mass="7778">MSTKARSPKFDIGEIVYLVAGGPGMAIQRPIVNGHDEFTGEYYCQWFAGRKSEQSRFPEESLTKKNPKP</sequence>
<dbReference type="AlphaFoldDB" id="A0A2X5NRB2"/>
<dbReference type="RefSeq" id="WP_029989425.1">
    <property type="nucleotide sequence ID" value="NZ_LS483499.1"/>
</dbReference>
<dbReference type="Proteomes" id="UP000248758">
    <property type="component" value="Chromosome 1"/>
</dbReference>